<accession>A0ABU7H1Y7</accession>
<gene>
    <name evidence="1" type="ORF">VRU49_07830</name>
</gene>
<dbReference type="RefSeq" id="WP_330146226.1">
    <property type="nucleotide sequence ID" value="NZ_JAZDQU010000002.1"/>
</dbReference>
<evidence type="ECO:0000313" key="2">
    <source>
        <dbReference type="Proteomes" id="UP001337681"/>
    </source>
</evidence>
<protein>
    <submittedName>
        <fullName evidence="1">Uncharacterized protein</fullName>
    </submittedName>
</protein>
<reference evidence="1 2" key="1">
    <citation type="submission" date="2024-01" db="EMBL/GenBank/DDBJ databases">
        <title>Pedobacter sp. nov., isolated from oil-contaminated soil.</title>
        <authorList>
            <person name="Le N.T.T."/>
        </authorList>
    </citation>
    <scope>NUCLEOTIDE SEQUENCE [LARGE SCALE GENOMIC DNA]</scope>
    <source>
        <strain evidence="1 2">VNH31</strain>
    </source>
</reference>
<sequence>MMETDPSKLSFEEAFEIFIKDKKVVNWGFRMPNPVKMDNGFNEYPCGYYTEYENGYKLIVFGSSFGNEQQQEIRVLDANDKPVGYKDREDIVFD</sequence>
<organism evidence="1 2">
    <name type="scientific">Pedobacter flavus</name>
    <dbReference type="NCBI Taxonomy" id="3113906"/>
    <lineage>
        <taxon>Bacteria</taxon>
        <taxon>Pseudomonadati</taxon>
        <taxon>Bacteroidota</taxon>
        <taxon>Sphingobacteriia</taxon>
        <taxon>Sphingobacteriales</taxon>
        <taxon>Sphingobacteriaceae</taxon>
        <taxon>Pedobacter</taxon>
    </lineage>
</organism>
<evidence type="ECO:0000313" key="1">
    <source>
        <dbReference type="EMBL" id="MEE1885327.1"/>
    </source>
</evidence>
<dbReference type="EMBL" id="JAZDQU010000002">
    <property type="protein sequence ID" value="MEE1885327.1"/>
    <property type="molecule type" value="Genomic_DNA"/>
</dbReference>
<proteinExistence type="predicted"/>
<keyword evidence="2" id="KW-1185">Reference proteome</keyword>
<name>A0ABU7H1Y7_9SPHI</name>
<dbReference type="Proteomes" id="UP001337681">
    <property type="component" value="Unassembled WGS sequence"/>
</dbReference>
<comment type="caution">
    <text evidence="1">The sequence shown here is derived from an EMBL/GenBank/DDBJ whole genome shotgun (WGS) entry which is preliminary data.</text>
</comment>